<dbReference type="SUPFAM" id="SSF81606">
    <property type="entry name" value="PP2C-like"/>
    <property type="match status" value="1"/>
</dbReference>
<keyword evidence="2" id="KW-0472">Membrane</keyword>
<feature type="transmembrane region" description="Helical" evidence="2">
    <location>
        <begin position="65"/>
        <end position="93"/>
    </location>
</feature>
<protein>
    <submittedName>
        <fullName evidence="4">PP2C family protein-serine/threonine phosphatase</fullName>
    </submittedName>
</protein>
<dbReference type="Gene3D" id="3.60.40.10">
    <property type="entry name" value="PPM-type phosphatase domain"/>
    <property type="match status" value="1"/>
</dbReference>
<feature type="transmembrane region" description="Helical" evidence="2">
    <location>
        <begin position="99"/>
        <end position="118"/>
    </location>
</feature>
<evidence type="ECO:0000313" key="4">
    <source>
        <dbReference type="EMBL" id="GAA1737873.1"/>
    </source>
</evidence>
<organism evidence="4 5">
    <name type="scientific">Aeromicrobium alkaliterrae</name>
    <dbReference type="NCBI Taxonomy" id="302168"/>
    <lineage>
        <taxon>Bacteria</taxon>
        <taxon>Bacillati</taxon>
        <taxon>Actinomycetota</taxon>
        <taxon>Actinomycetes</taxon>
        <taxon>Propionibacteriales</taxon>
        <taxon>Nocardioidaceae</taxon>
        <taxon>Aeromicrobium</taxon>
    </lineage>
</organism>
<dbReference type="InterPro" id="IPR001932">
    <property type="entry name" value="PPM-type_phosphatase-like_dom"/>
</dbReference>
<accession>A0ABP4VWU3</accession>
<sequence length="367" mass="39526">MISPARGALRAVREYVNDTVVRWRSGTREGQLKVLAVIVGLDLAFLLVSLYDYNRMPISGFYVPLLLGMLLLRFWPLVTLVSLTIVFGTITVVTEGALTTARTTSIVLMAVSISVILYQSSRQRSGLPGPLGQAMLVDLRDRLQSQSKVPPLPEGWRSQSAMKTASGINFAGDFLVANLSSDERRLEMVLVDVCGKGVSAGSQSLQFAGALGGLIGALPPIGLFAAANDFLLRQHWDEGFATAVHVLVDLETGEYSILNAGHPPAMRWDAVSGEWIVDGARGLALGIAERPEFHQTTGRLDHGDALMFYTDGVVESRTRDIGAGIDWLREAAGTIAGTGLESAPRRILSLVTEGGDDRAVLILDRRA</sequence>
<evidence type="ECO:0000313" key="5">
    <source>
        <dbReference type="Proteomes" id="UP001501057"/>
    </source>
</evidence>
<proteinExistence type="predicted"/>
<dbReference type="EMBL" id="BAAAME010000004">
    <property type="protein sequence ID" value="GAA1737873.1"/>
    <property type="molecule type" value="Genomic_DNA"/>
</dbReference>
<gene>
    <name evidence="4" type="ORF">GCM10009710_17610</name>
</gene>
<keyword evidence="1" id="KW-0378">Hydrolase</keyword>
<evidence type="ECO:0000259" key="3">
    <source>
        <dbReference type="SMART" id="SM00331"/>
    </source>
</evidence>
<dbReference type="PANTHER" id="PTHR43156:SF2">
    <property type="entry name" value="STAGE II SPORULATION PROTEIN E"/>
    <property type="match status" value="1"/>
</dbReference>
<keyword evidence="5" id="KW-1185">Reference proteome</keyword>
<keyword evidence="2" id="KW-0812">Transmembrane</keyword>
<dbReference type="RefSeq" id="WP_344200201.1">
    <property type="nucleotide sequence ID" value="NZ_BAAAME010000004.1"/>
</dbReference>
<dbReference type="SMART" id="SM00331">
    <property type="entry name" value="PP2C_SIG"/>
    <property type="match status" value="1"/>
</dbReference>
<feature type="transmembrane region" description="Helical" evidence="2">
    <location>
        <begin position="34"/>
        <end position="53"/>
    </location>
</feature>
<comment type="caution">
    <text evidence="4">The sequence shown here is derived from an EMBL/GenBank/DDBJ whole genome shotgun (WGS) entry which is preliminary data.</text>
</comment>
<dbReference type="InterPro" id="IPR052016">
    <property type="entry name" value="Bact_Sigma-Reg"/>
</dbReference>
<feature type="domain" description="PPM-type phosphatase" evidence="3">
    <location>
        <begin position="152"/>
        <end position="365"/>
    </location>
</feature>
<dbReference type="InterPro" id="IPR036457">
    <property type="entry name" value="PPM-type-like_dom_sf"/>
</dbReference>
<dbReference type="PANTHER" id="PTHR43156">
    <property type="entry name" value="STAGE II SPORULATION PROTEIN E-RELATED"/>
    <property type="match status" value="1"/>
</dbReference>
<keyword evidence="2" id="KW-1133">Transmembrane helix</keyword>
<evidence type="ECO:0000256" key="1">
    <source>
        <dbReference type="ARBA" id="ARBA00022801"/>
    </source>
</evidence>
<dbReference type="Proteomes" id="UP001501057">
    <property type="component" value="Unassembled WGS sequence"/>
</dbReference>
<evidence type="ECO:0000256" key="2">
    <source>
        <dbReference type="SAM" id="Phobius"/>
    </source>
</evidence>
<dbReference type="Pfam" id="PF07228">
    <property type="entry name" value="SpoIIE"/>
    <property type="match status" value="1"/>
</dbReference>
<name>A0ABP4VWU3_9ACTN</name>
<reference evidence="5" key="1">
    <citation type="journal article" date="2019" name="Int. J. Syst. Evol. Microbiol.">
        <title>The Global Catalogue of Microorganisms (GCM) 10K type strain sequencing project: providing services to taxonomists for standard genome sequencing and annotation.</title>
        <authorList>
            <consortium name="The Broad Institute Genomics Platform"/>
            <consortium name="The Broad Institute Genome Sequencing Center for Infectious Disease"/>
            <person name="Wu L."/>
            <person name="Ma J."/>
        </authorList>
    </citation>
    <scope>NUCLEOTIDE SEQUENCE [LARGE SCALE GENOMIC DNA]</scope>
    <source>
        <strain evidence="5">JCM 13518</strain>
    </source>
</reference>